<evidence type="ECO:0000256" key="1">
    <source>
        <dbReference type="ARBA" id="ARBA00022468"/>
    </source>
</evidence>
<dbReference type="GO" id="GO:0005737">
    <property type="term" value="C:cytoplasm"/>
    <property type="evidence" value="ECO:0000318"/>
    <property type="project" value="GO_Central"/>
</dbReference>
<dbReference type="Pfam" id="PF21022">
    <property type="entry name" value="Rap-GAP_dimer"/>
    <property type="match status" value="1"/>
</dbReference>
<dbReference type="EMBL" id="DS985246">
    <property type="protein sequence ID" value="EDV24147.1"/>
    <property type="molecule type" value="Genomic_DNA"/>
</dbReference>
<dbReference type="Pfam" id="PF02145">
    <property type="entry name" value="Rap_GAP"/>
    <property type="match status" value="1"/>
</dbReference>
<gene>
    <name evidence="3" type="ORF">TRIADDRAFT_26628</name>
</gene>
<dbReference type="OMA" id="NNNEVMY"/>
<dbReference type="GeneID" id="6754885"/>
<dbReference type="STRING" id="10228.B3RZ61"/>
<evidence type="ECO:0000259" key="2">
    <source>
        <dbReference type="PROSITE" id="PS50085"/>
    </source>
</evidence>
<proteinExistence type="predicted"/>
<dbReference type="GO" id="GO:0005096">
    <property type="term" value="F:GTPase activator activity"/>
    <property type="evidence" value="ECO:0000318"/>
    <property type="project" value="GO_Central"/>
</dbReference>
<dbReference type="HOGENOM" id="CLU_010739_3_0_1"/>
<dbReference type="eggNOG" id="KOG3686">
    <property type="taxonomic scope" value="Eukaryota"/>
</dbReference>
<dbReference type="KEGG" id="tad:TRIADDRAFT_26628"/>
<evidence type="ECO:0000313" key="4">
    <source>
        <dbReference type="Proteomes" id="UP000009022"/>
    </source>
</evidence>
<dbReference type="AlphaFoldDB" id="B3RZ61"/>
<dbReference type="RefSeq" id="XP_002113673.1">
    <property type="nucleotide sequence ID" value="XM_002113637.1"/>
</dbReference>
<keyword evidence="1" id="KW-0343">GTPase activation</keyword>
<protein>
    <recommendedName>
        <fullName evidence="2">Rap-GAP domain-containing protein</fullName>
    </recommendedName>
</protein>
<evidence type="ECO:0000313" key="3">
    <source>
        <dbReference type="EMBL" id="EDV24147.1"/>
    </source>
</evidence>
<dbReference type="InParanoid" id="B3RZ61"/>
<dbReference type="PROSITE" id="PS50085">
    <property type="entry name" value="RAPGAP"/>
    <property type="match status" value="1"/>
</dbReference>
<sequence length="384" mass="44796">MIYPTTESTYWIDSGINGYDIDEHNLQLSEEYLKHERDEEALTYRKHYKGKEHHNYYTDDKNLGFVLLSLKMDTIEDCECIRALLRSKNLFIHQLLPCNMFVSYPSPSEVAKMICEEISNTDFDVIISPWSSDLITKYEEHNLIHNYKFGIFTQRFGQTKEEEYFGNEQQSPALTEFLNLIADRVTLEGFKGFAGGLDVNHNNTGMESYYTRFKDKEIMFHVSTLLPYEKQDRQKLQRKRHIGNDIVSIVFQEENTPFSPNSIASHFLHVYVVVQPVIVDKKVTKYKVSVAGRKDVPAFKPHLPCPAVFEKGPKFREFLLTKLIAAEHAAYKAEVFTKLEIRTREHLLKALVEDLKFENGFTHLGITVKHIYHHKCIYGILLHF</sequence>
<dbReference type="Proteomes" id="UP000009022">
    <property type="component" value="Unassembled WGS sequence"/>
</dbReference>
<dbReference type="CTD" id="6754885"/>
<dbReference type="SUPFAM" id="SSF111347">
    <property type="entry name" value="Rap/Ran-GAP"/>
    <property type="match status" value="1"/>
</dbReference>
<dbReference type="InterPro" id="IPR035974">
    <property type="entry name" value="Rap/Ran-GAP_sf"/>
</dbReference>
<dbReference type="OrthoDB" id="2499658at2759"/>
<organism evidence="3 4">
    <name type="scientific">Trichoplax adhaerens</name>
    <name type="common">Trichoplax reptans</name>
    <dbReference type="NCBI Taxonomy" id="10228"/>
    <lineage>
        <taxon>Eukaryota</taxon>
        <taxon>Metazoa</taxon>
        <taxon>Placozoa</taxon>
        <taxon>Uniplacotomia</taxon>
        <taxon>Trichoplacea</taxon>
        <taxon>Trichoplacidae</taxon>
        <taxon>Trichoplax</taxon>
    </lineage>
</organism>
<dbReference type="PANTHER" id="PTHR15711:SF32">
    <property type="entry name" value="RAP GTPASE ACTIVATING PROTEIN 1, ISOFORM H"/>
    <property type="match status" value="1"/>
</dbReference>
<dbReference type="PhylomeDB" id="B3RZ61"/>
<dbReference type="PANTHER" id="PTHR15711">
    <property type="entry name" value="RAP GTPASE-ACTIVATING PROTEIN"/>
    <property type="match status" value="1"/>
</dbReference>
<keyword evidence="4" id="KW-1185">Reference proteome</keyword>
<dbReference type="GO" id="GO:0051056">
    <property type="term" value="P:regulation of small GTPase mediated signal transduction"/>
    <property type="evidence" value="ECO:0007669"/>
    <property type="project" value="InterPro"/>
</dbReference>
<feature type="domain" description="Rap-GAP" evidence="2">
    <location>
        <begin position="135"/>
        <end position="351"/>
    </location>
</feature>
<accession>B3RZ61</accession>
<dbReference type="InterPro" id="IPR000331">
    <property type="entry name" value="Rap/Ran_GAP_dom"/>
</dbReference>
<reference evidence="3 4" key="1">
    <citation type="journal article" date="2008" name="Nature">
        <title>The Trichoplax genome and the nature of placozoans.</title>
        <authorList>
            <person name="Srivastava M."/>
            <person name="Begovic E."/>
            <person name="Chapman J."/>
            <person name="Putnam N.H."/>
            <person name="Hellsten U."/>
            <person name="Kawashima T."/>
            <person name="Kuo A."/>
            <person name="Mitros T."/>
            <person name="Salamov A."/>
            <person name="Carpenter M.L."/>
            <person name="Signorovitch A.Y."/>
            <person name="Moreno M.A."/>
            <person name="Kamm K."/>
            <person name="Grimwood J."/>
            <person name="Schmutz J."/>
            <person name="Shapiro H."/>
            <person name="Grigoriev I.V."/>
            <person name="Buss L.W."/>
            <person name="Schierwater B."/>
            <person name="Dellaporta S.L."/>
            <person name="Rokhsar D.S."/>
        </authorList>
    </citation>
    <scope>NUCLEOTIDE SEQUENCE [LARGE SCALE GENOMIC DNA]</scope>
    <source>
        <strain evidence="3 4">Grell-BS-1999</strain>
    </source>
</reference>
<name>B3RZ61_TRIAD</name>
<dbReference type="FunCoup" id="B3RZ61">
    <property type="interactions" value="548"/>
</dbReference>
<dbReference type="Gene3D" id="3.40.50.11210">
    <property type="entry name" value="Rap/Ran-GAP"/>
    <property type="match status" value="1"/>
</dbReference>
<dbReference type="InterPro" id="IPR050989">
    <property type="entry name" value="Rap1_Ran_GAP"/>
</dbReference>